<dbReference type="PROSITE" id="PS00894">
    <property type="entry name" value="HTH_DEOR_1"/>
    <property type="match status" value="1"/>
</dbReference>
<organism evidence="5 6">
    <name type="scientific">Vreelandella populi</name>
    <dbReference type="NCBI Taxonomy" id="2498858"/>
    <lineage>
        <taxon>Bacteria</taxon>
        <taxon>Pseudomonadati</taxon>
        <taxon>Pseudomonadota</taxon>
        <taxon>Gammaproteobacteria</taxon>
        <taxon>Oceanospirillales</taxon>
        <taxon>Halomonadaceae</taxon>
        <taxon>Vreelandella</taxon>
    </lineage>
</organism>
<dbReference type="EMBL" id="RZHD01000005">
    <property type="protein sequence ID" value="RUR46326.1"/>
    <property type="molecule type" value="Genomic_DNA"/>
</dbReference>
<accession>A0A3S0YJP4</accession>
<dbReference type="PANTHER" id="PTHR30363">
    <property type="entry name" value="HTH-TYPE TRANSCRIPTIONAL REGULATOR SRLR-RELATED"/>
    <property type="match status" value="1"/>
</dbReference>
<evidence type="ECO:0000259" key="4">
    <source>
        <dbReference type="PROSITE" id="PS51000"/>
    </source>
</evidence>
<keyword evidence="6" id="KW-1185">Reference proteome</keyword>
<evidence type="ECO:0000313" key="5">
    <source>
        <dbReference type="EMBL" id="RUR46326.1"/>
    </source>
</evidence>
<dbReference type="InterPro" id="IPR001034">
    <property type="entry name" value="DeoR_HTH"/>
</dbReference>
<dbReference type="InterPro" id="IPR018356">
    <property type="entry name" value="Tscrpt_reg_HTH_DeoR_CS"/>
</dbReference>
<dbReference type="GO" id="GO:0003677">
    <property type="term" value="F:DNA binding"/>
    <property type="evidence" value="ECO:0007669"/>
    <property type="project" value="UniProtKB-KW"/>
</dbReference>
<dbReference type="InterPro" id="IPR014036">
    <property type="entry name" value="DeoR-like_C"/>
</dbReference>
<sequence>MNDRSAQRLDLLEQTLAGGGTLHLRDAAILCGVSEMTIRRDLSTQPSSMTLLGGRLVMTRYPGVTPVYDLNEQQASHCAVKHALCERAASAIEEGDTLFIDCGSTLIPLLNQLGRFAELTIVTYALNVASAVAALPNVRLILLGGVYCAASQSFDSDDVQGAIERIGINKAFISAAGVDCERGVSCFHFHEVAPKQAAIASALQRFLVVDASKFGLVRPAYFASLNDFDTIVTNEGCAPELLARFTGQALLVSSPPASICQMSHP</sequence>
<dbReference type="Pfam" id="PF00455">
    <property type="entry name" value="DeoRC"/>
    <property type="match status" value="1"/>
</dbReference>
<dbReference type="SMART" id="SM01134">
    <property type="entry name" value="DeoRC"/>
    <property type="match status" value="1"/>
</dbReference>
<dbReference type="PROSITE" id="PS51000">
    <property type="entry name" value="HTH_DEOR_2"/>
    <property type="match status" value="1"/>
</dbReference>
<dbReference type="InterPro" id="IPR037171">
    <property type="entry name" value="NagB/RpiA_transferase-like"/>
</dbReference>
<dbReference type="OrthoDB" id="9797223at2"/>
<name>A0A3S0YJP4_9GAMM</name>
<keyword evidence="3" id="KW-0804">Transcription</keyword>
<feature type="domain" description="HTH deoR-type" evidence="4">
    <location>
        <begin position="5"/>
        <end position="57"/>
    </location>
</feature>
<comment type="caution">
    <text evidence="5">The sequence shown here is derived from an EMBL/GenBank/DDBJ whole genome shotgun (WGS) entry which is preliminary data.</text>
</comment>
<keyword evidence="2" id="KW-0238">DNA-binding</keyword>
<reference evidence="5 6" key="1">
    <citation type="submission" date="2018-12" db="EMBL/GenBank/DDBJ databases">
        <title>three novel Halomonas strain isolated from plants.</title>
        <authorList>
            <person name="Sun C."/>
        </authorList>
    </citation>
    <scope>NUCLEOTIDE SEQUENCE [LARGE SCALE GENOMIC DNA]</scope>
    <source>
        <strain evidence="5 6">RC</strain>
    </source>
</reference>
<dbReference type="Proteomes" id="UP000286912">
    <property type="component" value="Unassembled WGS sequence"/>
</dbReference>
<evidence type="ECO:0000313" key="6">
    <source>
        <dbReference type="Proteomes" id="UP000286912"/>
    </source>
</evidence>
<gene>
    <name evidence="5" type="ORF">ELY37_10110</name>
</gene>
<dbReference type="RefSeq" id="WP_126981733.1">
    <property type="nucleotide sequence ID" value="NZ_RZHC01000019.1"/>
</dbReference>
<evidence type="ECO:0000256" key="1">
    <source>
        <dbReference type="ARBA" id="ARBA00023015"/>
    </source>
</evidence>
<protein>
    <submittedName>
        <fullName evidence="5">DeoR/GlpR transcriptional regulator</fullName>
    </submittedName>
</protein>
<evidence type="ECO:0000256" key="2">
    <source>
        <dbReference type="ARBA" id="ARBA00023125"/>
    </source>
</evidence>
<dbReference type="SMART" id="SM00420">
    <property type="entry name" value="HTH_DEOR"/>
    <property type="match status" value="1"/>
</dbReference>
<dbReference type="SUPFAM" id="SSF100950">
    <property type="entry name" value="NagB/RpiA/CoA transferase-like"/>
    <property type="match status" value="1"/>
</dbReference>
<evidence type="ECO:0000256" key="3">
    <source>
        <dbReference type="ARBA" id="ARBA00023163"/>
    </source>
</evidence>
<dbReference type="AlphaFoldDB" id="A0A3S0YJP4"/>
<keyword evidence="1" id="KW-0805">Transcription regulation</keyword>
<proteinExistence type="predicted"/>
<dbReference type="InterPro" id="IPR050313">
    <property type="entry name" value="Carb_Metab_HTH_regulators"/>
</dbReference>
<dbReference type="Pfam" id="PF08220">
    <property type="entry name" value="HTH_DeoR"/>
    <property type="match status" value="1"/>
</dbReference>
<dbReference type="PANTHER" id="PTHR30363:SF8">
    <property type="entry name" value="DEOXYRIBOSE OPERON REPRESSOR"/>
    <property type="match status" value="1"/>
</dbReference>
<dbReference type="GO" id="GO:0003700">
    <property type="term" value="F:DNA-binding transcription factor activity"/>
    <property type="evidence" value="ECO:0007669"/>
    <property type="project" value="InterPro"/>
</dbReference>